<protein>
    <submittedName>
        <fullName evidence="1">Uncharacterized protein</fullName>
    </submittedName>
</protein>
<name>A0A644U6N7_9ZZZZ</name>
<sequence>MEIQESVQVTPGLKNLFDRLDETLPTGLKTGDFFRATTHNLTALFEAAGSVGIDAQELIGETLKITITINPTTTDEEAYLKFKSLETTSDHDCKICTCGGTCHEE</sequence>
<evidence type="ECO:0000313" key="1">
    <source>
        <dbReference type="EMBL" id="MPL74604.1"/>
    </source>
</evidence>
<reference evidence="1" key="1">
    <citation type="submission" date="2019-08" db="EMBL/GenBank/DDBJ databases">
        <authorList>
            <person name="Kucharzyk K."/>
            <person name="Murdoch R.W."/>
            <person name="Higgins S."/>
            <person name="Loffler F."/>
        </authorList>
    </citation>
    <scope>NUCLEOTIDE SEQUENCE</scope>
</reference>
<dbReference type="AlphaFoldDB" id="A0A644U6N7"/>
<gene>
    <name evidence="1" type="ORF">SDC9_20419</name>
</gene>
<comment type="caution">
    <text evidence="1">The sequence shown here is derived from an EMBL/GenBank/DDBJ whole genome shotgun (WGS) entry which is preliminary data.</text>
</comment>
<proteinExistence type="predicted"/>
<accession>A0A644U6N7</accession>
<organism evidence="1">
    <name type="scientific">bioreactor metagenome</name>
    <dbReference type="NCBI Taxonomy" id="1076179"/>
    <lineage>
        <taxon>unclassified sequences</taxon>
        <taxon>metagenomes</taxon>
        <taxon>ecological metagenomes</taxon>
    </lineage>
</organism>
<dbReference type="EMBL" id="VSSQ01000081">
    <property type="protein sequence ID" value="MPL74604.1"/>
    <property type="molecule type" value="Genomic_DNA"/>
</dbReference>